<evidence type="ECO:0000313" key="1">
    <source>
        <dbReference type="EMBL" id="TFU31847.1"/>
    </source>
</evidence>
<organism evidence="1 2">
    <name type="scientific">Streptococcus acidominimus</name>
    <dbReference type="NCBI Taxonomy" id="1326"/>
    <lineage>
        <taxon>Bacteria</taxon>
        <taxon>Bacillati</taxon>
        <taxon>Bacillota</taxon>
        <taxon>Bacilli</taxon>
        <taxon>Lactobacillales</taxon>
        <taxon>Streptococcaceae</taxon>
        <taxon>Streptococcus</taxon>
    </lineage>
</organism>
<dbReference type="RefSeq" id="WP_135051925.1">
    <property type="nucleotide sequence ID" value="NZ_CAKOCW010000005.1"/>
</dbReference>
<dbReference type="AlphaFoldDB" id="A0A4Y9FRI7"/>
<protein>
    <submittedName>
        <fullName evidence="1">Uncharacterized protein</fullName>
    </submittedName>
</protein>
<sequence>MEHEKTLTRVESLKLAAAMLKRADHVYTLKEACGMVHNAEELEIIYEKIPSEIVEHFDQMREEYRAKIYDFVDNLLKWADREF</sequence>
<dbReference type="EMBL" id="SPQA01000001">
    <property type="protein sequence ID" value="TFU31847.1"/>
    <property type="molecule type" value="Genomic_DNA"/>
</dbReference>
<accession>A0A4Y9FRI7</accession>
<gene>
    <name evidence="1" type="ORF">E4U01_00045</name>
</gene>
<name>A0A4Y9FRI7_STRAI</name>
<dbReference type="Proteomes" id="UP000297747">
    <property type="component" value="Unassembled WGS sequence"/>
</dbReference>
<reference evidence="1 2" key="1">
    <citation type="submission" date="2019-03" db="EMBL/GenBank/DDBJ databases">
        <title>Diversity of the mouse oral microbiome.</title>
        <authorList>
            <person name="Joseph S."/>
            <person name="Aduse-Opoku J."/>
            <person name="Curtis M."/>
            <person name="Wade W."/>
            <person name="Hashim A."/>
        </authorList>
    </citation>
    <scope>NUCLEOTIDE SEQUENCE [LARGE SCALE GENOMIC DNA]</scope>
    <source>
        <strain evidence="1 2">HT4</strain>
    </source>
</reference>
<proteinExistence type="predicted"/>
<comment type="caution">
    <text evidence="1">The sequence shown here is derived from an EMBL/GenBank/DDBJ whole genome shotgun (WGS) entry which is preliminary data.</text>
</comment>
<evidence type="ECO:0000313" key="2">
    <source>
        <dbReference type="Proteomes" id="UP000297747"/>
    </source>
</evidence>